<dbReference type="InterPro" id="IPR017972">
    <property type="entry name" value="Cyt_P450_CS"/>
</dbReference>
<keyword evidence="5 9" id="KW-0560">Oxidoreductase</keyword>
<keyword evidence="3 8" id="KW-0349">Heme</keyword>
<dbReference type="GO" id="GO:0016491">
    <property type="term" value="F:oxidoreductase activity"/>
    <property type="evidence" value="ECO:0000318"/>
    <property type="project" value="GO_Central"/>
</dbReference>
<evidence type="ECO:0008006" key="12">
    <source>
        <dbReference type="Google" id="ProtNLM"/>
    </source>
</evidence>
<sequence length="503" mass="56886">MELSFSILIISVLSLFIILKLFRRNEKLNLPPGPWKLPIIGNLHQLARYELPHRGLADLAKQYGPLMHLRLGEVCTIVVSSPDYAKEITTTHDLVFASRPHVPAAQILSYDFSDIAFAPYGPYWRTLKKICVTELLGVKRVQSFRSIREEEVTNLVDWIGSKAGSVVNLTEKVFLLMCSITSRAAFGKKNEDIEAFQAVVSEATEMFAGSSIADLYPSIKFLLALTGVKAKMQRMHNKTDKILSKIVEDHKKRRAMRSKSGKKEEVEDLVDVLLKAQEDGNLEFPLTTKNVKAVVMDVFSAGTETSATTVDWAMSLLMKYPKTMKKAQDEVREVFNRRGKVDEAALEEMKYLKLVIKETLRIHPSAPMLFPRECAETCNINGYDIPAKAQVLVNVWAMTRDSKYWTEPESFIPERFLDSPIDFKGANFEFLPFGAGRRMCPGMTYANANIELPLAMFLYHFDWKLPNGMKNEDLDMTEGFGVTVKRKQNLCLIPTPYNPPAVA</sequence>
<evidence type="ECO:0000256" key="4">
    <source>
        <dbReference type="ARBA" id="ARBA00022723"/>
    </source>
</evidence>
<reference evidence="10 11" key="1">
    <citation type="submission" date="2014-04" db="EMBL/GenBank/DDBJ databases">
        <authorList>
            <consortium name="International Citrus Genome Consortium"/>
            <person name="Gmitter F."/>
            <person name="Chen C."/>
            <person name="Farmerie W."/>
            <person name="Harkins T."/>
            <person name="Desany B."/>
            <person name="Mohiuddin M."/>
            <person name="Kodira C."/>
            <person name="Borodovsky M."/>
            <person name="Lomsadze A."/>
            <person name="Burns P."/>
            <person name="Jenkins J."/>
            <person name="Prochnik S."/>
            <person name="Shu S."/>
            <person name="Chapman J."/>
            <person name="Pitluck S."/>
            <person name="Schmutz J."/>
            <person name="Rokhsar D."/>
        </authorList>
    </citation>
    <scope>NUCLEOTIDE SEQUENCE</scope>
</reference>
<dbReference type="PROSITE" id="PS00086">
    <property type="entry name" value="CYTOCHROME_P450"/>
    <property type="match status" value="1"/>
</dbReference>
<keyword evidence="4 8" id="KW-0479">Metal-binding</keyword>
<dbReference type="PANTHER" id="PTHR47955">
    <property type="entry name" value="CYTOCHROME P450 FAMILY 71 PROTEIN"/>
    <property type="match status" value="1"/>
</dbReference>
<dbReference type="InterPro" id="IPR001128">
    <property type="entry name" value="Cyt_P450"/>
</dbReference>
<evidence type="ECO:0000313" key="10">
    <source>
        <dbReference type="EMBL" id="KDO37182.1"/>
    </source>
</evidence>
<evidence type="ECO:0000256" key="9">
    <source>
        <dbReference type="RuleBase" id="RU000461"/>
    </source>
</evidence>
<dbReference type="PaxDb" id="2711-XP_006474919.1"/>
<dbReference type="CDD" id="cd11072">
    <property type="entry name" value="CYP71-like"/>
    <property type="match status" value="1"/>
</dbReference>
<organism evidence="10 11">
    <name type="scientific">Citrus sinensis</name>
    <name type="common">Sweet orange</name>
    <name type="synonym">Citrus aurantium var. sinensis</name>
    <dbReference type="NCBI Taxonomy" id="2711"/>
    <lineage>
        <taxon>Eukaryota</taxon>
        <taxon>Viridiplantae</taxon>
        <taxon>Streptophyta</taxon>
        <taxon>Embryophyta</taxon>
        <taxon>Tracheophyta</taxon>
        <taxon>Spermatophyta</taxon>
        <taxon>Magnoliopsida</taxon>
        <taxon>eudicotyledons</taxon>
        <taxon>Gunneridae</taxon>
        <taxon>Pentapetalae</taxon>
        <taxon>rosids</taxon>
        <taxon>malvids</taxon>
        <taxon>Sapindales</taxon>
        <taxon>Rutaceae</taxon>
        <taxon>Aurantioideae</taxon>
        <taxon>Citrus</taxon>
    </lineage>
</organism>
<evidence type="ECO:0000256" key="8">
    <source>
        <dbReference type="PIRSR" id="PIRSR602401-1"/>
    </source>
</evidence>
<evidence type="ECO:0000256" key="6">
    <source>
        <dbReference type="ARBA" id="ARBA00023004"/>
    </source>
</evidence>
<feature type="binding site" description="axial binding residue" evidence="8">
    <location>
        <position position="440"/>
    </location>
    <ligand>
        <name>heme</name>
        <dbReference type="ChEBI" id="CHEBI:30413"/>
    </ligand>
    <ligandPart>
        <name>Fe</name>
        <dbReference type="ChEBI" id="CHEBI:18248"/>
    </ligandPart>
</feature>
<dbReference type="InterPro" id="IPR036396">
    <property type="entry name" value="Cyt_P450_sf"/>
</dbReference>
<dbReference type="InterPro" id="IPR002401">
    <property type="entry name" value="Cyt_P450_E_grp-I"/>
</dbReference>
<dbReference type="STRING" id="2711.A0A067DDV8"/>
<dbReference type="AlphaFoldDB" id="A0A067DDV8"/>
<dbReference type="Gene3D" id="1.10.630.10">
    <property type="entry name" value="Cytochrome P450"/>
    <property type="match status" value="1"/>
</dbReference>
<dbReference type="GO" id="GO:0005506">
    <property type="term" value="F:iron ion binding"/>
    <property type="evidence" value="ECO:0007669"/>
    <property type="project" value="InterPro"/>
</dbReference>
<dbReference type="FunFam" id="1.10.630.10:FF:000008">
    <property type="entry name" value="Cytochrome P450 71D8"/>
    <property type="match status" value="1"/>
</dbReference>
<evidence type="ECO:0000256" key="1">
    <source>
        <dbReference type="ARBA" id="ARBA00001971"/>
    </source>
</evidence>
<evidence type="ECO:0000313" key="11">
    <source>
        <dbReference type="Proteomes" id="UP000027120"/>
    </source>
</evidence>
<comment type="cofactor">
    <cofactor evidence="1 8">
        <name>heme</name>
        <dbReference type="ChEBI" id="CHEBI:30413"/>
    </cofactor>
</comment>
<dbReference type="PRINTS" id="PR00385">
    <property type="entry name" value="P450"/>
</dbReference>
<keyword evidence="7 9" id="KW-0503">Monooxygenase</keyword>
<dbReference type="GO" id="GO:0016705">
    <property type="term" value="F:oxidoreductase activity, acting on paired donors, with incorporation or reduction of molecular oxygen"/>
    <property type="evidence" value="ECO:0007669"/>
    <property type="project" value="InterPro"/>
</dbReference>
<dbReference type="GO" id="GO:0020037">
    <property type="term" value="F:heme binding"/>
    <property type="evidence" value="ECO:0007669"/>
    <property type="project" value="InterPro"/>
</dbReference>
<evidence type="ECO:0000256" key="3">
    <source>
        <dbReference type="ARBA" id="ARBA00022617"/>
    </source>
</evidence>
<name>A0A067DDV8_CITSI</name>
<dbReference type="PRINTS" id="PR00463">
    <property type="entry name" value="EP450I"/>
</dbReference>
<accession>A0A067DDV8</accession>
<dbReference type="SUPFAM" id="SSF48264">
    <property type="entry name" value="Cytochrome P450"/>
    <property type="match status" value="1"/>
</dbReference>
<dbReference type="Pfam" id="PF00067">
    <property type="entry name" value="p450"/>
    <property type="match status" value="1"/>
</dbReference>
<dbReference type="Proteomes" id="UP000027120">
    <property type="component" value="Unassembled WGS sequence"/>
</dbReference>
<evidence type="ECO:0000256" key="7">
    <source>
        <dbReference type="ARBA" id="ARBA00023033"/>
    </source>
</evidence>
<keyword evidence="11" id="KW-1185">Reference proteome</keyword>
<proteinExistence type="inferred from homology"/>
<protein>
    <recommendedName>
        <fullName evidence="12">Cytochrome P450</fullName>
    </recommendedName>
</protein>
<gene>
    <name evidence="10" type="ORF">CISIN_1g010699mg</name>
</gene>
<dbReference type="EMBL" id="KK791585">
    <property type="protein sequence ID" value="KDO37182.1"/>
    <property type="molecule type" value="Genomic_DNA"/>
</dbReference>
<evidence type="ECO:0000256" key="5">
    <source>
        <dbReference type="ARBA" id="ARBA00023002"/>
    </source>
</evidence>
<dbReference type="PANTHER" id="PTHR47955:SF8">
    <property type="entry name" value="CYTOCHROME P450 71D11-LIKE"/>
    <property type="match status" value="1"/>
</dbReference>
<dbReference type="GO" id="GO:0004497">
    <property type="term" value="F:monooxygenase activity"/>
    <property type="evidence" value="ECO:0007669"/>
    <property type="project" value="UniProtKB-KW"/>
</dbReference>
<comment type="similarity">
    <text evidence="2 9">Belongs to the cytochrome P450 family.</text>
</comment>
<keyword evidence="6 8" id="KW-0408">Iron</keyword>
<dbReference type="eggNOG" id="KOG0156">
    <property type="taxonomic scope" value="Eukaryota"/>
</dbReference>
<dbReference type="SMR" id="A0A067DDV8"/>
<evidence type="ECO:0000256" key="2">
    <source>
        <dbReference type="ARBA" id="ARBA00010617"/>
    </source>
</evidence>